<sequence length="70" mass="8186">MATFYFLISNLKIFGLIHGTHDITLIHVDMINGRFTILIRVYGLTYMLLGYTLKLYVSNSLYTSYIQYII</sequence>
<dbReference type="AlphaFoldDB" id="A0A5C3LRN2"/>
<keyword evidence="1" id="KW-0472">Membrane</keyword>
<organism evidence="2 3">
    <name type="scientific">Crucibulum laeve</name>
    <dbReference type="NCBI Taxonomy" id="68775"/>
    <lineage>
        <taxon>Eukaryota</taxon>
        <taxon>Fungi</taxon>
        <taxon>Dikarya</taxon>
        <taxon>Basidiomycota</taxon>
        <taxon>Agaricomycotina</taxon>
        <taxon>Agaricomycetes</taxon>
        <taxon>Agaricomycetidae</taxon>
        <taxon>Agaricales</taxon>
        <taxon>Agaricineae</taxon>
        <taxon>Nidulariaceae</taxon>
        <taxon>Crucibulum</taxon>
    </lineage>
</organism>
<protein>
    <submittedName>
        <fullName evidence="2">Uncharacterized protein</fullName>
    </submittedName>
</protein>
<reference evidence="2 3" key="1">
    <citation type="journal article" date="2019" name="Nat. Ecol. Evol.">
        <title>Megaphylogeny resolves global patterns of mushroom evolution.</title>
        <authorList>
            <person name="Varga T."/>
            <person name="Krizsan K."/>
            <person name="Foldi C."/>
            <person name="Dima B."/>
            <person name="Sanchez-Garcia M."/>
            <person name="Sanchez-Ramirez S."/>
            <person name="Szollosi G.J."/>
            <person name="Szarkandi J.G."/>
            <person name="Papp V."/>
            <person name="Albert L."/>
            <person name="Andreopoulos W."/>
            <person name="Angelini C."/>
            <person name="Antonin V."/>
            <person name="Barry K.W."/>
            <person name="Bougher N.L."/>
            <person name="Buchanan P."/>
            <person name="Buyck B."/>
            <person name="Bense V."/>
            <person name="Catcheside P."/>
            <person name="Chovatia M."/>
            <person name="Cooper J."/>
            <person name="Damon W."/>
            <person name="Desjardin D."/>
            <person name="Finy P."/>
            <person name="Geml J."/>
            <person name="Haridas S."/>
            <person name="Hughes K."/>
            <person name="Justo A."/>
            <person name="Karasinski D."/>
            <person name="Kautmanova I."/>
            <person name="Kiss B."/>
            <person name="Kocsube S."/>
            <person name="Kotiranta H."/>
            <person name="LaButti K.M."/>
            <person name="Lechner B.E."/>
            <person name="Liimatainen K."/>
            <person name="Lipzen A."/>
            <person name="Lukacs Z."/>
            <person name="Mihaltcheva S."/>
            <person name="Morgado L.N."/>
            <person name="Niskanen T."/>
            <person name="Noordeloos M.E."/>
            <person name="Ohm R.A."/>
            <person name="Ortiz-Santana B."/>
            <person name="Ovrebo C."/>
            <person name="Racz N."/>
            <person name="Riley R."/>
            <person name="Savchenko A."/>
            <person name="Shiryaev A."/>
            <person name="Soop K."/>
            <person name="Spirin V."/>
            <person name="Szebenyi C."/>
            <person name="Tomsovsky M."/>
            <person name="Tulloss R.E."/>
            <person name="Uehling J."/>
            <person name="Grigoriev I.V."/>
            <person name="Vagvolgyi C."/>
            <person name="Papp T."/>
            <person name="Martin F.M."/>
            <person name="Miettinen O."/>
            <person name="Hibbett D.S."/>
            <person name="Nagy L.G."/>
        </authorList>
    </citation>
    <scope>NUCLEOTIDE SEQUENCE [LARGE SCALE GENOMIC DNA]</scope>
    <source>
        <strain evidence="2 3">CBS 166.37</strain>
    </source>
</reference>
<name>A0A5C3LRN2_9AGAR</name>
<dbReference type="Proteomes" id="UP000308652">
    <property type="component" value="Unassembled WGS sequence"/>
</dbReference>
<dbReference type="EMBL" id="ML213629">
    <property type="protein sequence ID" value="TFK34686.1"/>
    <property type="molecule type" value="Genomic_DNA"/>
</dbReference>
<keyword evidence="1" id="KW-1133">Transmembrane helix</keyword>
<proteinExistence type="predicted"/>
<feature type="transmembrane region" description="Helical" evidence="1">
    <location>
        <begin position="37"/>
        <end position="57"/>
    </location>
</feature>
<accession>A0A5C3LRN2</accession>
<gene>
    <name evidence="2" type="ORF">BDQ12DRAFT_362192</name>
</gene>
<keyword evidence="3" id="KW-1185">Reference proteome</keyword>
<evidence type="ECO:0000256" key="1">
    <source>
        <dbReference type="SAM" id="Phobius"/>
    </source>
</evidence>
<evidence type="ECO:0000313" key="2">
    <source>
        <dbReference type="EMBL" id="TFK34686.1"/>
    </source>
</evidence>
<keyword evidence="1" id="KW-0812">Transmembrane</keyword>
<evidence type="ECO:0000313" key="3">
    <source>
        <dbReference type="Proteomes" id="UP000308652"/>
    </source>
</evidence>